<evidence type="ECO:0000256" key="2">
    <source>
        <dbReference type="SAM" id="Phobius"/>
    </source>
</evidence>
<feature type="transmembrane region" description="Helical" evidence="2">
    <location>
        <begin position="129"/>
        <end position="152"/>
    </location>
</feature>
<dbReference type="SUPFAM" id="SSF48317">
    <property type="entry name" value="Acid phosphatase/Vanadium-dependent haloperoxidase"/>
    <property type="match status" value="1"/>
</dbReference>
<sequence>MRSWSIWSTPAPACGPSRPASRRATTSARPCSPERTPPTQRPHSIPTIFLCPMDARAHIDLPPLPAQRIHRPPAWWWGAPLAALMAGIIGVGILLDGVVEHGDLSLYDPSVTSAFIADRSAGLTTLAGALTLLGSVTVLLPLTVVALAVLALRRRWRQAVLLAAGMSMAVVLTVVVKHLVERPRPGAIDLLGPVDTGFAFPSGHTLNATVFYGIVAGLLVVSLRGFWPRAGVILAWLALVFGVGASRVYLGYHWMTDVLAGWSLGAAVLAAVALMAVVWSRRKTALHEGAIPGAPVQVPDRAVVRVQPRGVQ</sequence>
<dbReference type="EMBL" id="REFW01000001">
    <property type="protein sequence ID" value="RMB61972.1"/>
    <property type="molecule type" value="Genomic_DNA"/>
</dbReference>
<dbReference type="Proteomes" id="UP000275256">
    <property type="component" value="Unassembled WGS sequence"/>
</dbReference>
<dbReference type="Pfam" id="PF01569">
    <property type="entry name" value="PAP2"/>
    <property type="match status" value="1"/>
</dbReference>
<proteinExistence type="predicted"/>
<reference evidence="4 5" key="1">
    <citation type="submission" date="2018-10" db="EMBL/GenBank/DDBJ databases">
        <title>Tessaracoccus antarcticuss sp. nov., isolated from sediment.</title>
        <authorList>
            <person name="Zhou L.Y."/>
            <person name="Du Z.J."/>
        </authorList>
    </citation>
    <scope>NUCLEOTIDE SEQUENCE [LARGE SCALE GENOMIC DNA]</scope>
    <source>
        <strain evidence="4 5">JDX10</strain>
    </source>
</reference>
<feature type="region of interest" description="Disordered" evidence="1">
    <location>
        <begin position="1"/>
        <end position="45"/>
    </location>
</feature>
<comment type="caution">
    <text evidence="4">The sequence shown here is derived from an EMBL/GenBank/DDBJ whole genome shotgun (WGS) entry which is preliminary data.</text>
</comment>
<keyword evidence="2" id="KW-1133">Transmembrane helix</keyword>
<feature type="transmembrane region" description="Helical" evidence="2">
    <location>
        <begin position="233"/>
        <end position="252"/>
    </location>
</feature>
<evidence type="ECO:0000313" key="5">
    <source>
        <dbReference type="Proteomes" id="UP000275256"/>
    </source>
</evidence>
<feature type="domain" description="Phosphatidic acid phosphatase type 2/haloperoxidase" evidence="3">
    <location>
        <begin position="159"/>
        <end position="273"/>
    </location>
</feature>
<dbReference type="Gene3D" id="1.20.144.10">
    <property type="entry name" value="Phosphatidic acid phosphatase type 2/haloperoxidase"/>
    <property type="match status" value="2"/>
</dbReference>
<dbReference type="SMART" id="SM00014">
    <property type="entry name" value="acidPPc"/>
    <property type="match status" value="1"/>
</dbReference>
<keyword evidence="2" id="KW-0472">Membrane</keyword>
<feature type="transmembrane region" description="Helical" evidence="2">
    <location>
        <begin position="200"/>
        <end position="221"/>
    </location>
</feature>
<name>A0A3M0GGX4_9ACTN</name>
<evidence type="ECO:0000256" key="1">
    <source>
        <dbReference type="SAM" id="MobiDB-lite"/>
    </source>
</evidence>
<evidence type="ECO:0000313" key="4">
    <source>
        <dbReference type="EMBL" id="RMB61972.1"/>
    </source>
</evidence>
<keyword evidence="2" id="KW-0812">Transmembrane</keyword>
<gene>
    <name evidence="4" type="ORF">EAX62_05125</name>
</gene>
<dbReference type="AlphaFoldDB" id="A0A3M0GGX4"/>
<keyword evidence="5" id="KW-1185">Reference proteome</keyword>
<dbReference type="PANTHER" id="PTHR14969:SF13">
    <property type="entry name" value="AT30094P"/>
    <property type="match status" value="1"/>
</dbReference>
<dbReference type="PANTHER" id="PTHR14969">
    <property type="entry name" value="SPHINGOSINE-1-PHOSPHATE PHOSPHOHYDROLASE"/>
    <property type="match status" value="1"/>
</dbReference>
<feature type="transmembrane region" description="Helical" evidence="2">
    <location>
        <begin position="258"/>
        <end position="279"/>
    </location>
</feature>
<organism evidence="4 5">
    <name type="scientific">Tessaracoccus antarcticus</name>
    <dbReference type="NCBI Taxonomy" id="2479848"/>
    <lineage>
        <taxon>Bacteria</taxon>
        <taxon>Bacillati</taxon>
        <taxon>Actinomycetota</taxon>
        <taxon>Actinomycetes</taxon>
        <taxon>Propionibacteriales</taxon>
        <taxon>Propionibacteriaceae</taxon>
        <taxon>Tessaracoccus</taxon>
    </lineage>
</organism>
<dbReference type="CDD" id="cd03392">
    <property type="entry name" value="PAP2_like_2"/>
    <property type="match status" value="1"/>
</dbReference>
<accession>A0A3M0GGX4</accession>
<evidence type="ECO:0000259" key="3">
    <source>
        <dbReference type="SMART" id="SM00014"/>
    </source>
</evidence>
<feature type="transmembrane region" description="Helical" evidence="2">
    <location>
        <begin position="74"/>
        <end position="95"/>
    </location>
</feature>
<protein>
    <submittedName>
        <fullName evidence="4">Phosphatase PAP2 family protein</fullName>
    </submittedName>
</protein>
<feature type="compositionally biased region" description="Low complexity" evidence="1">
    <location>
        <begin position="16"/>
        <end position="30"/>
    </location>
</feature>
<feature type="transmembrane region" description="Helical" evidence="2">
    <location>
        <begin position="159"/>
        <end position="180"/>
    </location>
</feature>
<dbReference type="InterPro" id="IPR000326">
    <property type="entry name" value="PAP2/HPO"/>
</dbReference>
<dbReference type="InterPro" id="IPR036938">
    <property type="entry name" value="PAP2/HPO_sf"/>
</dbReference>